<dbReference type="InterPro" id="IPR050113">
    <property type="entry name" value="Ub_conjugating_enzyme"/>
</dbReference>
<proteinExistence type="predicted"/>
<dbReference type="FunFam" id="3.10.110.10:FF:000023">
    <property type="entry name" value="Ubiquitin-conjugating enzyme E2 J2"/>
    <property type="match status" value="1"/>
</dbReference>
<dbReference type="Pfam" id="PF00179">
    <property type="entry name" value="UQ_con"/>
    <property type="match status" value="1"/>
</dbReference>
<evidence type="ECO:0000256" key="1">
    <source>
        <dbReference type="ARBA" id="ARBA00004586"/>
    </source>
</evidence>
<dbReference type="PANTHER" id="PTHR24067">
    <property type="entry name" value="UBIQUITIN-CONJUGATING ENZYME E2"/>
    <property type="match status" value="1"/>
</dbReference>
<dbReference type="STRING" id="37360.A0A0G4J3T6"/>
<keyword evidence="4 12" id="KW-0812">Transmembrane</keyword>
<dbReference type="OrthoDB" id="1158011at2759"/>
<keyword evidence="7" id="KW-0256">Endoplasmic reticulum</keyword>
<keyword evidence="5" id="KW-0547">Nucleotide-binding</keyword>
<dbReference type="Proteomes" id="UP000039324">
    <property type="component" value="Unassembled WGS sequence"/>
</dbReference>
<sequence>MAPSAACLRRLKKEYKKILDDPVPNIEAVPLDSNILEWHYVVTGPPDSPYEGGVYHGKIKFPSEYPYKPPSIFMITPSGRFQPNTRLCLSMSDFHPEEWSCLWSVSSILSGLLSFMTDTAPTFGSVNTTTETKRHLAAISLETNLKNPVFVKLFPHYKEVYRARQEAAAQNNDSNNESERPADLSPNKRTSWTTAEVTDRLVIVVIIAVVALAVSYMY</sequence>
<evidence type="ECO:0000256" key="8">
    <source>
        <dbReference type="ARBA" id="ARBA00022840"/>
    </source>
</evidence>
<evidence type="ECO:0000313" key="15">
    <source>
        <dbReference type="EMBL" id="SPQ93657.1"/>
    </source>
</evidence>
<evidence type="ECO:0000313" key="17">
    <source>
        <dbReference type="Proteomes" id="UP000290189"/>
    </source>
</evidence>
<evidence type="ECO:0000256" key="10">
    <source>
        <dbReference type="ARBA" id="ARBA00023136"/>
    </source>
</evidence>
<dbReference type="EMBL" id="OVEO01000001">
    <property type="protein sequence ID" value="SPQ93657.1"/>
    <property type="molecule type" value="Genomic_DNA"/>
</dbReference>
<protein>
    <recommendedName>
        <fullName evidence="2">E2 ubiquitin-conjugating enzyme</fullName>
        <ecNumber evidence="2">2.3.2.23</ecNumber>
    </recommendedName>
</protein>
<dbReference type="Gene3D" id="3.10.110.10">
    <property type="entry name" value="Ubiquitin Conjugating Enzyme"/>
    <property type="match status" value="1"/>
</dbReference>
<dbReference type="EMBL" id="CDSF01000122">
    <property type="protein sequence ID" value="CEP02152.1"/>
    <property type="molecule type" value="Genomic_DNA"/>
</dbReference>
<dbReference type="InterPro" id="IPR000608">
    <property type="entry name" value="UBC"/>
</dbReference>
<geneLocation type="mitochondrion" evidence="15"/>
<feature type="region of interest" description="Disordered" evidence="11">
    <location>
        <begin position="166"/>
        <end position="188"/>
    </location>
</feature>
<organism evidence="14 16">
    <name type="scientific">Plasmodiophora brassicae</name>
    <name type="common">Clubroot disease agent</name>
    <dbReference type="NCBI Taxonomy" id="37360"/>
    <lineage>
        <taxon>Eukaryota</taxon>
        <taxon>Sar</taxon>
        <taxon>Rhizaria</taxon>
        <taxon>Endomyxa</taxon>
        <taxon>Phytomyxea</taxon>
        <taxon>Plasmodiophorida</taxon>
        <taxon>Plasmodiophoridae</taxon>
        <taxon>Plasmodiophora</taxon>
    </lineage>
</organism>
<evidence type="ECO:0000256" key="2">
    <source>
        <dbReference type="ARBA" id="ARBA00012486"/>
    </source>
</evidence>
<reference evidence="14 16" key="1">
    <citation type="submission" date="2015-02" db="EMBL/GenBank/DDBJ databases">
        <authorList>
            <person name="Chooi Y.-H."/>
        </authorList>
    </citation>
    <scope>NUCLEOTIDE SEQUENCE [LARGE SCALE GENOMIC DNA]</scope>
    <source>
        <strain evidence="14">E3</strain>
    </source>
</reference>
<evidence type="ECO:0000256" key="9">
    <source>
        <dbReference type="ARBA" id="ARBA00022989"/>
    </source>
</evidence>
<dbReference type="CDD" id="cd23799">
    <property type="entry name" value="UBCc_UBE2J"/>
    <property type="match status" value="1"/>
</dbReference>
<evidence type="ECO:0000313" key="14">
    <source>
        <dbReference type="EMBL" id="CEP02152.1"/>
    </source>
</evidence>
<feature type="transmembrane region" description="Helical" evidence="12">
    <location>
        <begin position="197"/>
        <end position="217"/>
    </location>
</feature>
<evidence type="ECO:0000256" key="11">
    <source>
        <dbReference type="SAM" id="MobiDB-lite"/>
    </source>
</evidence>
<keyword evidence="16" id="KW-1185">Reference proteome</keyword>
<keyword evidence="8" id="KW-0067">ATP-binding</keyword>
<evidence type="ECO:0000259" key="13">
    <source>
        <dbReference type="PROSITE" id="PS50127"/>
    </source>
</evidence>
<keyword evidence="10 12" id="KW-0472">Membrane</keyword>
<keyword evidence="3" id="KW-0808">Transferase</keyword>
<evidence type="ECO:0000256" key="3">
    <source>
        <dbReference type="ARBA" id="ARBA00022679"/>
    </source>
</evidence>
<dbReference type="InterPro" id="IPR016135">
    <property type="entry name" value="UBQ-conjugating_enzyme/RWD"/>
</dbReference>
<evidence type="ECO:0000256" key="4">
    <source>
        <dbReference type="ARBA" id="ARBA00022692"/>
    </source>
</evidence>
<dbReference type="SUPFAM" id="SSF54495">
    <property type="entry name" value="UBC-like"/>
    <property type="match status" value="1"/>
</dbReference>
<keyword evidence="6" id="KW-0833">Ubl conjugation pathway</keyword>
<dbReference type="GO" id="GO:0005524">
    <property type="term" value="F:ATP binding"/>
    <property type="evidence" value="ECO:0007669"/>
    <property type="project" value="UniProtKB-KW"/>
</dbReference>
<evidence type="ECO:0000256" key="6">
    <source>
        <dbReference type="ARBA" id="ARBA00022786"/>
    </source>
</evidence>
<comment type="subcellular location">
    <subcellularLocation>
        <location evidence="1">Endoplasmic reticulum membrane</location>
    </subcellularLocation>
</comment>
<gene>
    <name evidence="14" type="ORF">PBRA_002417</name>
    <name evidence="15" type="ORF">PLBR_LOCUS872</name>
</gene>
<keyword evidence="15" id="KW-0496">Mitochondrion</keyword>
<keyword evidence="9 12" id="KW-1133">Transmembrane helix</keyword>
<dbReference type="Proteomes" id="UP000290189">
    <property type="component" value="Unassembled WGS sequence"/>
</dbReference>
<reference evidence="15 17" key="2">
    <citation type="submission" date="2018-03" db="EMBL/GenBank/DDBJ databases">
        <authorList>
            <person name="Fogelqvist J."/>
        </authorList>
    </citation>
    <scope>NUCLEOTIDE SEQUENCE [LARGE SCALE GENOMIC DNA]</scope>
</reference>
<evidence type="ECO:0000313" key="16">
    <source>
        <dbReference type="Proteomes" id="UP000039324"/>
    </source>
</evidence>
<dbReference type="OMA" id="GWSVATI"/>
<feature type="domain" description="UBC core" evidence="13">
    <location>
        <begin position="6"/>
        <end position="163"/>
    </location>
</feature>
<dbReference type="GO" id="GO:0061631">
    <property type="term" value="F:ubiquitin conjugating enzyme activity"/>
    <property type="evidence" value="ECO:0007669"/>
    <property type="project" value="UniProtKB-EC"/>
</dbReference>
<name>A0A0G4J3T6_PLABS</name>
<evidence type="ECO:0000256" key="12">
    <source>
        <dbReference type="SAM" id="Phobius"/>
    </source>
</evidence>
<dbReference type="AlphaFoldDB" id="A0A0G4J3T6"/>
<evidence type="ECO:0000256" key="5">
    <source>
        <dbReference type="ARBA" id="ARBA00022741"/>
    </source>
</evidence>
<accession>A0A0G4J3T6</accession>
<dbReference type="GO" id="GO:0005789">
    <property type="term" value="C:endoplasmic reticulum membrane"/>
    <property type="evidence" value="ECO:0007669"/>
    <property type="project" value="UniProtKB-SubCell"/>
</dbReference>
<dbReference type="PROSITE" id="PS50127">
    <property type="entry name" value="UBC_2"/>
    <property type="match status" value="1"/>
</dbReference>
<dbReference type="EC" id="2.3.2.23" evidence="2"/>
<dbReference type="SMART" id="SM00212">
    <property type="entry name" value="UBCc"/>
    <property type="match status" value="1"/>
</dbReference>
<evidence type="ECO:0000256" key="7">
    <source>
        <dbReference type="ARBA" id="ARBA00022824"/>
    </source>
</evidence>